<gene>
    <name evidence="2" type="ORF">G3I39_24435</name>
</gene>
<proteinExistence type="predicted"/>
<accession>A0A6N9VBS6</accession>
<comment type="caution">
    <text evidence="2">The sequence shown here is derived from an EMBL/GenBank/DDBJ whole genome shotgun (WGS) entry which is preliminary data.</text>
</comment>
<reference evidence="2 3" key="1">
    <citation type="submission" date="2020-01" db="EMBL/GenBank/DDBJ databases">
        <title>Insect and environment-associated Actinomycetes.</title>
        <authorList>
            <person name="Currrie C."/>
            <person name="Chevrette M."/>
            <person name="Carlson C."/>
            <person name="Stubbendieck R."/>
            <person name="Wendt-Pienkowski E."/>
        </authorList>
    </citation>
    <scope>NUCLEOTIDE SEQUENCE [LARGE SCALE GENOMIC DNA]</scope>
    <source>
        <strain evidence="2 3">SID14438</strain>
    </source>
</reference>
<dbReference type="AlphaFoldDB" id="A0A6N9VBS6"/>
<evidence type="ECO:0000313" key="3">
    <source>
        <dbReference type="Proteomes" id="UP000471648"/>
    </source>
</evidence>
<dbReference type="Proteomes" id="UP000471648">
    <property type="component" value="Unassembled WGS sequence"/>
</dbReference>
<feature type="region of interest" description="Disordered" evidence="1">
    <location>
        <begin position="35"/>
        <end position="54"/>
    </location>
</feature>
<organism evidence="2 3">
    <name type="scientific">Streptomyces microflavus</name>
    <name type="common">Streptomyces lipmanii</name>
    <dbReference type="NCBI Taxonomy" id="1919"/>
    <lineage>
        <taxon>Bacteria</taxon>
        <taxon>Bacillati</taxon>
        <taxon>Actinomycetota</taxon>
        <taxon>Actinomycetes</taxon>
        <taxon>Kitasatosporales</taxon>
        <taxon>Streptomycetaceae</taxon>
        <taxon>Streptomyces</taxon>
    </lineage>
</organism>
<name>A0A6N9VBS6_STRMI</name>
<protein>
    <submittedName>
        <fullName evidence="2">Helix-turn-helix domain-containing protein</fullName>
    </submittedName>
</protein>
<evidence type="ECO:0000256" key="1">
    <source>
        <dbReference type="SAM" id="MobiDB-lite"/>
    </source>
</evidence>
<sequence>MPTKQRPSTVSLAARLGTDSKTVWNWLHGKSRLSAGGPTSSFENKAAFACRSPP</sequence>
<evidence type="ECO:0000313" key="2">
    <source>
        <dbReference type="EMBL" id="NEB70176.1"/>
    </source>
</evidence>
<dbReference type="EMBL" id="JAAGME010001021">
    <property type="protein sequence ID" value="NEB70176.1"/>
    <property type="molecule type" value="Genomic_DNA"/>
</dbReference>